<protein>
    <submittedName>
        <fullName evidence="1">Uncharacterized protein</fullName>
    </submittedName>
</protein>
<reference evidence="1" key="1">
    <citation type="submission" date="2021-09" db="EMBL/GenBank/DDBJ databases">
        <authorList>
            <consortium name="AG Swart"/>
            <person name="Singh M."/>
            <person name="Singh A."/>
            <person name="Seah K."/>
            <person name="Emmerich C."/>
        </authorList>
    </citation>
    <scope>NUCLEOTIDE SEQUENCE</scope>
    <source>
        <strain evidence="1">ATCC30299</strain>
    </source>
</reference>
<proteinExistence type="predicted"/>
<accession>A0AAU9J956</accession>
<comment type="caution">
    <text evidence="1">The sequence shown here is derived from an EMBL/GenBank/DDBJ whole genome shotgun (WGS) entry which is preliminary data.</text>
</comment>
<dbReference type="Proteomes" id="UP001162131">
    <property type="component" value="Unassembled WGS sequence"/>
</dbReference>
<sequence length="290" mass="32713">MKSYSTLPILVSRYIEIKKLSKAPSYAPFEVEDNPLLDASLPADDPCTIPFNVFYSGEYISDGFYTAWVHVQPPLEIPRLSIIKVCHWSLDLEPKLIFNIKKVKIISNACTEKSFPTIPIERNPRVSDFLHLLHYMNIKEKAKQIPCEPSDQFGHKNVSSSFMSDAPDSQQSFEEIERPVISNIKPVTIGTGQLSKTKADSFKQSRVVKTPQGSQDDLISTLNRQRSAEKPTVPAASFINTPAAPKVLPWSTKPQSEKVPENPIESAIKEIGMEKFPFWALEYLSIVYKQ</sequence>
<gene>
    <name evidence="1" type="ORF">BSTOLATCC_MIC29699</name>
</gene>
<dbReference type="EMBL" id="CAJZBQ010000029">
    <property type="protein sequence ID" value="CAG9321790.1"/>
    <property type="molecule type" value="Genomic_DNA"/>
</dbReference>
<organism evidence="1 2">
    <name type="scientific">Blepharisma stoltei</name>
    <dbReference type="NCBI Taxonomy" id="1481888"/>
    <lineage>
        <taxon>Eukaryota</taxon>
        <taxon>Sar</taxon>
        <taxon>Alveolata</taxon>
        <taxon>Ciliophora</taxon>
        <taxon>Postciliodesmatophora</taxon>
        <taxon>Heterotrichea</taxon>
        <taxon>Heterotrichida</taxon>
        <taxon>Blepharismidae</taxon>
        <taxon>Blepharisma</taxon>
    </lineage>
</organism>
<evidence type="ECO:0000313" key="2">
    <source>
        <dbReference type="Proteomes" id="UP001162131"/>
    </source>
</evidence>
<keyword evidence="2" id="KW-1185">Reference proteome</keyword>
<name>A0AAU9J956_9CILI</name>
<evidence type="ECO:0000313" key="1">
    <source>
        <dbReference type="EMBL" id="CAG9321790.1"/>
    </source>
</evidence>
<dbReference type="AlphaFoldDB" id="A0AAU9J956"/>